<organism evidence="1 2">
    <name type="scientific">Pandoraea terrae</name>
    <dbReference type="NCBI Taxonomy" id="1537710"/>
    <lineage>
        <taxon>Bacteria</taxon>
        <taxon>Pseudomonadati</taxon>
        <taxon>Pseudomonadota</taxon>
        <taxon>Betaproteobacteria</taxon>
        <taxon>Burkholderiales</taxon>
        <taxon>Burkholderiaceae</taxon>
        <taxon>Pandoraea</taxon>
    </lineage>
</organism>
<dbReference type="EMBL" id="CABPRZ010000007">
    <property type="protein sequence ID" value="VVE01391.1"/>
    <property type="molecule type" value="Genomic_DNA"/>
</dbReference>
<evidence type="ECO:0000313" key="1">
    <source>
        <dbReference type="EMBL" id="VVE01391.1"/>
    </source>
</evidence>
<evidence type="ECO:0000313" key="2">
    <source>
        <dbReference type="Proteomes" id="UP000414233"/>
    </source>
</evidence>
<sequence length="152" mass="16730">MPNDPYHARPQRRSRRSRSAMLEIRKEIVLTRIAVERAELAQVSRQTRERLRGFRWLRLVVPGLSGLGGRGGASLSRLLERYPYISSVASLALTGATRTLLGKAARPLLKWGGIGMLAWQGVRLWQKTVAEGRAEKTVAAASDDGSGSPPLM</sequence>
<accession>A0A5E4UMY4</accession>
<evidence type="ECO:0008006" key="3">
    <source>
        <dbReference type="Google" id="ProtNLM"/>
    </source>
</evidence>
<gene>
    <name evidence="1" type="ORF">PTE30175_02078</name>
</gene>
<keyword evidence="2" id="KW-1185">Reference proteome</keyword>
<name>A0A5E4UMY4_9BURK</name>
<reference evidence="1 2" key="1">
    <citation type="submission" date="2019-08" db="EMBL/GenBank/DDBJ databases">
        <authorList>
            <person name="Peeters C."/>
        </authorList>
    </citation>
    <scope>NUCLEOTIDE SEQUENCE [LARGE SCALE GENOMIC DNA]</scope>
    <source>
        <strain evidence="1 2">LMG 30175</strain>
    </source>
</reference>
<dbReference type="AlphaFoldDB" id="A0A5E4UMY4"/>
<dbReference type="Proteomes" id="UP000414233">
    <property type="component" value="Unassembled WGS sequence"/>
</dbReference>
<proteinExistence type="predicted"/>
<dbReference type="RefSeq" id="WP_150696979.1">
    <property type="nucleotide sequence ID" value="NZ_CABPRZ010000007.1"/>
</dbReference>
<dbReference type="OrthoDB" id="9131106at2"/>
<protein>
    <recommendedName>
        <fullName evidence="3">DUF3318 domain-containing protein</fullName>
    </recommendedName>
</protein>